<keyword evidence="2" id="KW-0378">Hydrolase</keyword>
<protein>
    <submittedName>
        <fullName evidence="2">Alpha/beta fold hydrolase</fullName>
    </submittedName>
</protein>
<name>A0A6G9ZCQ3_9NOCA</name>
<evidence type="ECO:0000313" key="2">
    <source>
        <dbReference type="EMBL" id="QIS23399.1"/>
    </source>
</evidence>
<organism evidence="2 3">
    <name type="scientific">Nocardia terpenica</name>
    <dbReference type="NCBI Taxonomy" id="455432"/>
    <lineage>
        <taxon>Bacteria</taxon>
        <taxon>Bacillati</taxon>
        <taxon>Actinomycetota</taxon>
        <taxon>Actinomycetes</taxon>
        <taxon>Mycobacteriales</taxon>
        <taxon>Nocardiaceae</taxon>
        <taxon>Nocardia</taxon>
    </lineage>
</organism>
<dbReference type="PANTHER" id="PTHR43433">
    <property type="entry name" value="HYDROLASE, ALPHA/BETA FOLD FAMILY PROTEIN"/>
    <property type="match status" value="1"/>
</dbReference>
<dbReference type="Proteomes" id="UP000500953">
    <property type="component" value="Chromosome"/>
</dbReference>
<reference evidence="2 3" key="1">
    <citation type="journal article" date="2019" name="ACS Chem. Biol.">
        <title>Identification and Mobilization of a Cryptic Antibiotic Biosynthesis Gene Locus from a Human-Pathogenic Nocardia Isolate.</title>
        <authorList>
            <person name="Herisse M."/>
            <person name="Ishida K."/>
            <person name="Porter J.L."/>
            <person name="Howden B."/>
            <person name="Hertweck C."/>
            <person name="Stinear T.P."/>
            <person name="Pidot S.J."/>
        </authorList>
    </citation>
    <scope>NUCLEOTIDE SEQUENCE [LARGE SCALE GENOMIC DNA]</scope>
    <source>
        <strain evidence="2 3">AUSMDU00012715</strain>
    </source>
</reference>
<feature type="domain" description="AB hydrolase-1" evidence="1">
    <location>
        <begin position="26"/>
        <end position="128"/>
    </location>
</feature>
<dbReference type="SUPFAM" id="SSF53474">
    <property type="entry name" value="alpha/beta-Hydrolases"/>
    <property type="match status" value="1"/>
</dbReference>
<dbReference type="Gene3D" id="3.40.50.1820">
    <property type="entry name" value="alpha/beta hydrolase"/>
    <property type="match status" value="1"/>
</dbReference>
<evidence type="ECO:0000259" key="1">
    <source>
        <dbReference type="Pfam" id="PF00561"/>
    </source>
</evidence>
<dbReference type="InterPro" id="IPR050471">
    <property type="entry name" value="AB_hydrolase"/>
</dbReference>
<dbReference type="InterPro" id="IPR000073">
    <property type="entry name" value="AB_hydrolase_1"/>
</dbReference>
<dbReference type="RefSeq" id="WP_275106853.1">
    <property type="nucleotide sequence ID" value="NZ_CP046173.1"/>
</dbReference>
<dbReference type="EMBL" id="CP046173">
    <property type="protein sequence ID" value="QIS23399.1"/>
    <property type="molecule type" value="Genomic_DNA"/>
</dbReference>
<sequence length="283" mass="31041">MELDTRVLWYGNQRIAYDVRGRGDCTVVLLPGMTLSRRMHDRLTGELTAAGFRVIRVEPTGFGDSDRPVGYWNYSMSIWARQVVALLDELGIERTVLMGTSAGANITLATAVHAPDRLMGIIVDSPVLERATPTCAAVAAVGLLLGTYAAPLTRTLLRPLAWVPRTYGSIPDLLLTTLCQEPRRCAEVLQGIIHGRIMPPPPVRREIPVKTLVIGERFDPLHVITDAREFADAVPDGRFLHAITIAELRLIPGRLAPAITDFITECWESASARPPNGFDDDVA</sequence>
<evidence type="ECO:0000313" key="3">
    <source>
        <dbReference type="Proteomes" id="UP000500953"/>
    </source>
</evidence>
<accession>A0A6G9ZCQ3</accession>
<dbReference type="InterPro" id="IPR029058">
    <property type="entry name" value="AB_hydrolase_fold"/>
</dbReference>
<gene>
    <name evidence="2" type="ORF">F6W96_38765</name>
</gene>
<dbReference type="GO" id="GO:0016787">
    <property type="term" value="F:hydrolase activity"/>
    <property type="evidence" value="ECO:0007669"/>
    <property type="project" value="UniProtKB-KW"/>
</dbReference>
<proteinExistence type="predicted"/>
<dbReference type="AlphaFoldDB" id="A0A6G9ZCQ3"/>
<dbReference type="PRINTS" id="PR00111">
    <property type="entry name" value="ABHYDROLASE"/>
</dbReference>
<dbReference type="PANTHER" id="PTHR43433:SF5">
    <property type="entry name" value="AB HYDROLASE-1 DOMAIN-CONTAINING PROTEIN"/>
    <property type="match status" value="1"/>
</dbReference>
<dbReference type="Pfam" id="PF00561">
    <property type="entry name" value="Abhydrolase_1"/>
    <property type="match status" value="1"/>
</dbReference>